<dbReference type="Pfam" id="PF13439">
    <property type="entry name" value="Glyco_transf_4"/>
    <property type="match status" value="1"/>
</dbReference>
<feature type="domain" description="Glycosyl transferase family 1" evidence="3">
    <location>
        <begin position="164"/>
        <end position="316"/>
    </location>
</feature>
<accession>A0ABQ2B1V6</accession>
<dbReference type="Proteomes" id="UP000632535">
    <property type="component" value="Unassembled WGS sequence"/>
</dbReference>
<organism evidence="5 6">
    <name type="scientific">Isoptericola cucumis</name>
    <dbReference type="NCBI Taxonomy" id="1776856"/>
    <lineage>
        <taxon>Bacteria</taxon>
        <taxon>Bacillati</taxon>
        <taxon>Actinomycetota</taxon>
        <taxon>Actinomycetes</taxon>
        <taxon>Micrococcales</taxon>
        <taxon>Promicromonosporaceae</taxon>
        <taxon>Isoptericola</taxon>
    </lineage>
</organism>
<dbReference type="InterPro" id="IPR001296">
    <property type="entry name" value="Glyco_trans_1"/>
</dbReference>
<feature type="domain" description="Glycosyltransferase subfamily 4-like N-terminal" evidence="4">
    <location>
        <begin position="14"/>
        <end position="153"/>
    </location>
</feature>
<evidence type="ECO:0000256" key="1">
    <source>
        <dbReference type="ARBA" id="ARBA00022676"/>
    </source>
</evidence>
<sequence length="362" mass="36473">MRVLHVVVTDAFAGVEQHVARLAQAQAAHGHTVTVLGGDARGTARLAPHVRHEPAASLRAAAAAVRRHARGADVVHVHMTAAELAAALGLAGLRAAPPVVTTRHFAAHRGSGPLGPAVARVAARRVRAQVAISRFVAEHVEGDSTVVPPGLDDAGTPPDAGARSRVVLVVQRLEAEKDTATALRAFAGSGLAAGGWVLRVAGDGAQRDALGRLAADLGLARSAELLGRRDDVADLMRDATVLVAPCPREGLGLSVLEAMRAGLPVVASAAGGHLETAGAVPGAPLFAPGDHAAAARLLFEVATDAAARRRLAAGGRAVVRRATPQAQVAATDAVYRGVLPAAGRRVGGAPGGRSAADAGVTT</sequence>
<evidence type="ECO:0000313" key="5">
    <source>
        <dbReference type="EMBL" id="GGI05851.1"/>
    </source>
</evidence>
<dbReference type="PANTHER" id="PTHR12526:SF613">
    <property type="entry name" value="PHOSPHATIDYL-MYO-INOSITOL MANNOSYLTRANSFERASE"/>
    <property type="match status" value="1"/>
</dbReference>
<dbReference type="PANTHER" id="PTHR12526">
    <property type="entry name" value="GLYCOSYLTRANSFERASE"/>
    <property type="match status" value="1"/>
</dbReference>
<evidence type="ECO:0000256" key="2">
    <source>
        <dbReference type="ARBA" id="ARBA00022679"/>
    </source>
</evidence>
<dbReference type="InterPro" id="IPR028098">
    <property type="entry name" value="Glyco_trans_4-like_N"/>
</dbReference>
<gene>
    <name evidence="5" type="ORF">GCM10007368_08230</name>
</gene>
<dbReference type="Gene3D" id="3.40.50.2000">
    <property type="entry name" value="Glycogen Phosphorylase B"/>
    <property type="match status" value="2"/>
</dbReference>
<dbReference type="RefSeq" id="WP_188522375.1">
    <property type="nucleotide sequence ID" value="NZ_BMDG01000002.1"/>
</dbReference>
<keyword evidence="2 5" id="KW-0808">Transferase</keyword>
<dbReference type="CDD" id="cd03801">
    <property type="entry name" value="GT4_PimA-like"/>
    <property type="match status" value="1"/>
</dbReference>
<protein>
    <submittedName>
        <fullName evidence="5">Glycosyl transferase</fullName>
    </submittedName>
</protein>
<proteinExistence type="predicted"/>
<reference evidence="6" key="1">
    <citation type="journal article" date="2019" name="Int. J. Syst. Evol. Microbiol.">
        <title>The Global Catalogue of Microorganisms (GCM) 10K type strain sequencing project: providing services to taxonomists for standard genome sequencing and annotation.</title>
        <authorList>
            <consortium name="The Broad Institute Genomics Platform"/>
            <consortium name="The Broad Institute Genome Sequencing Center for Infectious Disease"/>
            <person name="Wu L."/>
            <person name="Ma J."/>
        </authorList>
    </citation>
    <scope>NUCLEOTIDE SEQUENCE [LARGE SCALE GENOMIC DNA]</scope>
    <source>
        <strain evidence="6">CCM 8653</strain>
    </source>
</reference>
<name>A0ABQ2B1V6_9MICO</name>
<comment type="caution">
    <text evidence="5">The sequence shown here is derived from an EMBL/GenBank/DDBJ whole genome shotgun (WGS) entry which is preliminary data.</text>
</comment>
<keyword evidence="1" id="KW-0328">Glycosyltransferase</keyword>
<dbReference type="GO" id="GO:0016740">
    <property type="term" value="F:transferase activity"/>
    <property type="evidence" value="ECO:0007669"/>
    <property type="project" value="UniProtKB-KW"/>
</dbReference>
<evidence type="ECO:0000259" key="3">
    <source>
        <dbReference type="Pfam" id="PF00534"/>
    </source>
</evidence>
<keyword evidence="6" id="KW-1185">Reference proteome</keyword>
<evidence type="ECO:0000313" key="6">
    <source>
        <dbReference type="Proteomes" id="UP000632535"/>
    </source>
</evidence>
<dbReference type="EMBL" id="BMDG01000002">
    <property type="protein sequence ID" value="GGI05851.1"/>
    <property type="molecule type" value="Genomic_DNA"/>
</dbReference>
<dbReference type="Pfam" id="PF00534">
    <property type="entry name" value="Glycos_transf_1"/>
    <property type="match status" value="1"/>
</dbReference>
<dbReference type="SUPFAM" id="SSF53756">
    <property type="entry name" value="UDP-Glycosyltransferase/glycogen phosphorylase"/>
    <property type="match status" value="1"/>
</dbReference>
<evidence type="ECO:0000259" key="4">
    <source>
        <dbReference type="Pfam" id="PF13439"/>
    </source>
</evidence>